<sequence>MIDVADLLASLPPAAREAVLDGPAHTPPEGIMPNFDNPQSQNRLVIGAATTGFVLITIIFLARIYSRAFCLKRVHIEDGLIVAGFGTLTAYGWCLYYILDKPGLFVHQWDIRLKDLSQFLWVIYLGINFYGATMLSLKPVVLLEWSRTFVPHGTRNTFWWTCHILLVVNILFYGSIKIASNLSCQPHNKIWDKTVQGTCLNEGIIWASYSCLNFVSDIIILILPQKVIWRLKLSRTKKIGVSIVFAFGLLACLAATLRIVTSARYLESTDKTFTVSAVALCCWAELVFLFVVVYHRKTHASSGTYPQPRAAEEASYEQVDEYSLKASGDDQNDSYSHYPNEHALKASEITRTAHVMTISEENNPNMATLRHQQ</sequence>
<comment type="caution">
    <text evidence="8">The sequence shown here is derived from an EMBL/GenBank/DDBJ whole genome shotgun (WGS) entry which is preliminary data.</text>
</comment>
<evidence type="ECO:0000256" key="2">
    <source>
        <dbReference type="ARBA" id="ARBA00022692"/>
    </source>
</evidence>
<evidence type="ECO:0000313" key="9">
    <source>
        <dbReference type="Proteomes" id="UP000297716"/>
    </source>
</evidence>
<evidence type="ECO:0000259" key="7">
    <source>
        <dbReference type="Pfam" id="PF20684"/>
    </source>
</evidence>
<keyword evidence="3 6" id="KW-1133">Transmembrane helix</keyword>
<dbReference type="InterPro" id="IPR052337">
    <property type="entry name" value="SAT4-like"/>
</dbReference>
<evidence type="ECO:0000256" key="6">
    <source>
        <dbReference type="SAM" id="Phobius"/>
    </source>
</evidence>
<dbReference type="InterPro" id="IPR049326">
    <property type="entry name" value="Rhodopsin_dom_fungi"/>
</dbReference>
<feature type="transmembrane region" description="Helical" evidence="6">
    <location>
        <begin position="158"/>
        <end position="176"/>
    </location>
</feature>
<feature type="transmembrane region" description="Helical" evidence="6">
    <location>
        <begin position="119"/>
        <end position="137"/>
    </location>
</feature>
<comment type="similarity">
    <text evidence="5">Belongs to the SAT4 family.</text>
</comment>
<dbReference type="PANTHER" id="PTHR33048:SF47">
    <property type="entry name" value="INTEGRAL MEMBRANE PROTEIN-RELATED"/>
    <property type="match status" value="1"/>
</dbReference>
<evidence type="ECO:0000256" key="1">
    <source>
        <dbReference type="ARBA" id="ARBA00004141"/>
    </source>
</evidence>
<dbReference type="PANTHER" id="PTHR33048">
    <property type="entry name" value="PTH11-LIKE INTEGRAL MEMBRANE PROTEIN (AFU_ORTHOLOGUE AFUA_5G11245)"/>
    <property type="match status" value="1"/>
</dbReference>
<feature type="domain" description="Rhodopsin" evidence="7">
    <location>
        <begin position="62"/>
        <end position="286"/>
    </location>
</feature>
<evidence type="ECO:0000313" key="8">
    <source>
        <dbReference type="EMBL" id="TGJ83406.1"/>
    </source>
</evidence>
<evidence type="ECO:0000256" key="3">
    <source>
        <dbReference type="ARBA" id="ARBA00022989"/>
    </source>
</evidence>
<name>A0A4Z0Z1B6_9PEZI</name>
<keyword evidence="4 6" id="KW-0472">Membrane</keyword>
<feature type="transmembrane region" description="Helical" evidence="6">
    <location>
        <begin position="44"/>
        <end position="66"/>
    </location>
</feature>
<feature type="transmembrane region" description="Helical" evidence="6">
    <location>
        <begin position="78"/>
        <end position="99"/>
    </location>
</feature>
<evidence type="ECO:0000256" key="4">
    <source>
        <dbReference type="ARBA" id="ARBA00023136"/>
    </source>
</evidence>
<evidence type="ECO:0000256" key="5">
    <source>
        <dbReference type="ARBA" id="ARBA00038359"/>
    </source>
</evidence>
<feature type="transmembrane region" description="Helical" evidence="6">
    <location>
        <begin position="273"/>
        <end position="294"/>
    </location>
</feature>
<dbReference type="GO" id="GO:0016020">
    <property type="term" value="C:membrane"/>
    <property type="evidence" value="ECO:0007669"/>
    <property type="project" value="UniProtKB-SubCell"/>
</dbReference>
<keyword evidence="2 6" id="KW-0812">Transmembrane</keyword>
<dbReference type="OrthoDB" id="2496787at2759"/>
<comment type="subcellular location">
    <subcellularLocation>
        <location evidence="1">Membrane</location>
        <topology evidence="1">Multi-pass membrane protein</topology>
    </subcellularLocation>
</comment>
<gene>
    <name evidence="8" type="ORF">E0Z10_g5365</name>
</gene>
<protein>
    <recommendedName>
        <fullName evidence="7">Rhodopsin domain-containing protein</fullName>
    </recommendedName>
</protein>
<dbReference type="STRING" id="37992.A0A4Z0Z1B6"/>
<reference evidence="8 9" key="1">
    <citation type="submission" date="2019-03" db="EMBL/GenBank/DDBJ databases">
        <title>Draft genome sequence of Xylaria hypoxylon DSM 108379, a ubiquitous saprotrophic-parasitic fungi on hardwood.</title>
        <authorList>
            <person name="Buettner E."/>
            <person name="Leonhardt S."/>
            <person name="Gebauer A.M."/>
            <person name="Liers C."/>
            <person name="Hofrichter M."/>
            <person name="Kellner H."/>
        </authorList>
    </citation>
    <scope>NUCLEOTIDE SEQUENCE [LARGE SCALE GENOMIC DNA]</scope>
    <source>
        <strain evidence="8 9">DSM 108379</strain>
    </source>
</reference>
<dbReference type="AlphaFoldDB" id="A0A4Z0Z1B6"/>
<accession>A0A4Z0Z1B6</accession>
<organism evidence="8 9">
    <name type="scientific">Xylaria hypoxylon</name>
    <dbReference type="NCBI Taxonomy" id="37992"/>
    <lineage>
        <taxon>Eukaryota</taxon>
        <taxon>Fungi</taxon>
        <taxon>Dikarya</taxon>
        <taxon>Ascomycota</taxon>
        <taxon>Pezizomycotina</taxon>
        <taxon>Sordariomycetes</taxon>
        <taxon>Xylariomycetidae</taxon>
        <taxon>Xylariales</taxon>
        <taxon>Xylariaceae</taxon>
        <taxon>Xylaria</taxon>
    </lineage>
</organism>
<dbReference type="Pfam" id="PF20684">
    <property type="entry name" value="Fung_rhodopsin"/>
    <property type="match status" value="1"/>
</dbReference>
<feature type="transmembrane region" description="Helical" evidence="6">
    <location>
        <begin position="243"/>
        <end position="261"/>
    </location>
</feature>
<keyword evidence="9" id="KW-1185">Reference proteome</keyword>
<dbReference type="Proteomes" id="UP000297716">
    <property type="component" value="Unassembled WGS sequence"/>
</dbReference>
<dbReference type="EMBL" id="SKBN01000095">
    <property type="protein sequence ID" value="TGJ83406.1"/>
    <property type="molecule type" value="Genomic_DNA"/>
</dbReference>
<proteinExistence type="inferred from homology"/>